<dbReference type="Proteomes" id="UP000199598">
    <property type="component" value="Unassembled WGS sequence"/>
</dbReference>
<feature type="domain" description="SIS" evidence="2">
    <location>
        <begin position="34"/>
        <end position="186"/>
    </location>
</feature>
<evidence type="ECO:0000313" key="3">
    <source>
        <dbReference type="EMBL" id="SFK15625.1"/>
    </source>
</evidence>
<gene>
    <name evidence="3" type="ORF">SAMN04488518_102427</name>
</gene>
<dbReference type="Gene3D" id="3.40.50.10490">
    <property type="entry name" value="Glucose-6-phosphate isomerase like protein, domain 1"/>
    <property type="match status" value="2"/>
</dbReference>
<keyword evidence="1" id="KW-0808">Transferase</keyword>
<dbReference type="PANTHER" id="PTHR10937:SF4">
    <property type="entry name" value="GLUCOSAMINE-6-PHOSPHATE DEAMINASE"/>
    <property type="match status" value="1"/>
</dbReference>
<evidence type="ECO:0000256" key="1">
    <source>
        <dbReference type="ARBA" id="ARBA00022576"/>
    </source>
</evidence>
<protein>
    <submittedName>
        <fullName evidence="3">Tagatose-6-phosphate ketose/aldose isomerase</fullName>
    </submittedName>
</protein>
<accession>A0A1I3X7I0</accession>
<dbReference type="RefSeq" id="WP_093517717.1">
    <property type="nucleotide sequence ID" value="NZ_FOSK01000002.1"/>
</dbReference>
<keyword evidence="4" id="KW-1185">Reference proteome</keyword>
<dbReference type="PROSITE" id="PS51464">
    <property type="entry name" value="SIS"/>
    <property type="match status" value="2"/>
</dbReference>
<dbReference type="InterPro" id="IPR001347">
    <property type="entry name" value="SIS_dom"/>
</dbReference>
<sequence length="368" mass="39782">MVDLTKWATTREIQAQPQIWANWGQELAASLSELSEWVANSGATEVWFCGAGTSAYIGDLLCRALDATSVLPMRSVPSTDLVSAPHAFKRNGVIPLVVSFGRSGNSTESIGTLDLLDAIFPEAPRLNITCNKDSALATRQPASKASQRVIVLPDECHDSGFAMTSSFTTMILTAMAVFGQETPEEFTANMNEISHAAEIVLAQADQLADKLTIPQRAVFVGSGPLAFVARESALKVMELAAGKIPSIWDSSLGFRHGPKSFVDAQTKVFVFLSNSLHSRRYDEDLADEVRAQFGEHTVIAIGNSAKADVHIPCKLEDGWMSVLHVLIAQWLGVAWSDQLGFNVDNPFEGQGTLTRVVSGVKLYALEEA</sequence>
<organism evidence="3 4">
    <name type="scientific">Pseudovibrio ascidiaceicola</name>
    <dbReference type="NCBI Taxonomy" id="285279"/>
    <lineage>
        <taxon>Bacteria</taxon>
        <taxon>Pseudomonadati</taxon>
        <taxon>Pseudomonadota</taxon>
        <taxon>Alphaproteobacteria</taxon>
        <taxon>Hyphomicrobiales</taxon>
        <taxon>Stappiaceae</taxon>
        <taxon>Pseudovibrio</taxon>
    </lineage>
</organism>
<name>A0A1I3X7I0_9HYPH</name>
<dbReference type="GO" id="GO:0016853">
    <property type="term" value="F:isomerase activity"/>
    <property type="evidence" value="ECO:0007669"/>
    <property type="project" value="UniProtKB-KW"/>
</dbReference>
<feature type="domain" description="SIS" evidence="2">
    <location>
        <begin position="207"/>
        <end position="346"/>
    </location>
</feature>
<dbReference type="EMBL" id="FOSK01000002">
    <property type="protein sequence ID" value="SFK15625.1"/>
    <property type="molecule type" value="Genomic_DNA"/>
</dbReference>
<keyword evidence="1" id="KW-0032">Aminotransferase</keyword>
<reference evidence="3 4" key="1">
    <citation type="submission" date="2016-10" db="EMBL/GenBank/DDBJ databases">
        <authorList>
            <person name="Varghese N."/>
            <person name="Submissions S."/>
        </authorList>
    </citation>
    <scope>NUCLEOTIDE SEQUENCE [LARGE SCALE GENOMIC DNA]</scope>
    <source>
        <strain evidence="3 4">DSM 16392</strain>
    </source>
</reference>
<dbReference type="PANTHER" id="PTHR10937">
    <property type="entry name" value="GLUCOSAMINE--FRUCTOSE-6-PHOSPHATE AMINOTRANSFERASE, ISOMERIZING"/>
    <property type="match status" value="1"/>
</dbReference>
<dbReference type="InterPro" id="IPR046348">
    <property type="entry name" value="SIS_dom_sf"/>
</dbReference>
<evidence type="ECO:0000313" key="4">
    <source>
        <dbReference type="Proteomes" id="UP000199598"/>
    </source>
</evidence>
<proteinExistence type="predicted"/>
<evidence type="ECO:0000259" key="2">
    <source>
        <dbReference type="PROSITE" id="PS51464"/>
    </source>
</evidence>
<dbReference type="SUPFAM" id="SSF53697">
    <property type="entry name" value="SIS domain"/>
    <property type="match status" value="1"/>
</dbReference>
<comment type="caution">
    <text evidence="3">The sequence shown here is derived from an EMBL/GenBank/DDBJ whole genome shotgun (WGS) entry which is preliminary data.</text>
</comment>
<keyword evidence="3" id="KW-0413">Isomerase</keyword>